<comment type="subcellular location">
    <subcellularLocation>
        <location evidence="2">Cytoplasmic vesicle membrane</location>
        <topology evidence="2">Peripheral membrane protein</topology>
        <orientation evidence="2">Cytoplasmic side</orientation>
    </subcellularLocation>
    <subcellularLocation>
        <location evidence="3">Membrane</location>
        <location evidence="3">Coated pit</location>
        <topology evidence="3">Peripheral membrane protein</topology>
        <orientation evidence="3">Cytoplasmic side</orientation>
    </subcellularLocation>
</comment>
<keyword evidence="6" id="KW-0168">Coated pit</keyword>
<dbReference type="GO" id="GO:0030130">
    <property type="term" value="C:clathrin coat of trans-Golgi network vesicle"/>
    <property type="evidence" value="ECO:0007669"/>
    <property type="project" value="InterPro"/>
</dbReference>
<evidence type="ECO:0000313" key="9">
    <source>
        <dbReference type="EMBL" id="URD86870.1"/>
    </source>
</evidence>
<dbReference type="InterPro" id="IPR000996">
    <property type="entry name" value="Clathrin_L-chain"/>
</dbReference>
<proteinExistence type="inferred from homology"/>
<dbReference type="Proteomes" id="UP001055439">
    <property type="component" value="Chromosome 2"/>
</dbReference>
<keyword evidence="7" id="KW-0968">Cytoplasmic vesicle</keyword>
<sequence>MTATSSASPPSPPAAAVFRPPPTRRRILHPEPDQMQREEGFILWEWRRRWDFLVDPIISRFAKMPSSLRRRGRKRNVEIKLFAEAEQYKQAFYERGKLNCETNKLQNREREKIANIEKRGKKEEQKPSFVVIHRPKPGKPTDLSTMCQILVKLKHTPTPPASSPAKDVAAADEISVTEGQPVKPEVHMKLDVPQLQWSSGDGNAICGL</sequence>
<comment type="similarity">
    <text evidence="4">Belongs to the clathrin light chain family.</text>
</comment>
<evidence type="ECO:0000256" key="8">
    <source>
        <dbReference type="SAM" id="MobiDB-lite"/>
    </source>
</evidence>
<dbReference type="GO" id="GO:0072583">
    <property type="term" value="P:clathrin-dependent endocytosis"/>
    <property type="evidence" value="ECO:0007669"/>
    <property type="project" value="TreeGrafter"/>
</dbReference>
<dbReference type="GO" id="GO:0006886">
    <property type="term" value="P:intracellular protein transport"/>
    <property type="evidence" value="ECO:0007669"/>
    <property type="project" value="InterPro"/>
</dbReference>
<evidence type="ECO:0000256" key="3">
    <source>
        <dbReference type="ARBA" id="ARBA00004277"/>
    </source>
</evidence>
<gene>
    <name evidence="9" type="ORF">MUK42_28578</name>
</gene>
<dbReference type="PANTHER" id="PTHR10639">
    <property type="entry name" value="CLATHRIN LIGHT CHAIN"/>
    <property type="match status" value="1"/>
</dbReference>
<dbReference type="AlphaFoldDB" id="A0A9E7F1P2"/>
<keyword evidence="10" id="KW-1185">Reference proteome</keyword>
<reference evidence="9" key="1">
    <citation type="submission" date="2022-05" db="EMBL/GenBank/DDBJ databases">
        <title>The Musa troglodytarum L. genome provides insights into the mechanism of non-climacteric behaviour and enrichment of carotenoids.</title>
        <authorList>
            <person name="Wang J."/>
        </authorList>
    </citation>
    <scope>NUCLEOTIDE SEQUENCE</scope>
    <source>
        <tissue evidence="9">Leaf</tissue>
    </source>
</reference>
<organism evidence="9 10">
    <name type="scientific">Musa troglodytarum</name>
    <name type="common">fe'i banana</name>
    <dbReference type="NCBI Taxonomy" id="320322"/>
    <lineage>
        <taxon>Eukaryota</taxon>
        <taxon>Viridiplantae</taxon>
        <taxon>Streptophyta</taxon>
        <taxon>Embryophyta</taxon>
        <taxon>Tracheophyta</taxon>
        <taxon>Spermatophyta</taxon>
        <taxon>Magnoliopsida</taxon>
        <taxon>Liliopsida</taxon>
        <taxon>Zingiberales</taxon>
        <taxon>Musaceae</taxon>
        <taxon>Musa</taxon>
    </lineage>
</organism>
<dbReference type="GO" id="GO:0005198">
    <property type="term" value="F:structural molecule activity"/>
    <property type="evidence" value="ECO:0007669"/>
    <property type="project" value="InterPro"/>
</dbReference>
<feature type="region of interest" description="Disordered" evidence="8">
    <location>
        <begin position="1"/>
        <end position="32"/>
    </location>
</feature>
<dbReference type="PANTHER" id="PTHR10639:SF7">
    <property type="entry name" value="CLATHRIN LIGHT CHAIN"/>
    <property type="match status" value="1"/>
</dbReference>
<protein>
    <submittedName>
        <fullName evidence="9">Clathrin light chain</fullName>
    </submittedName>
</protein>
<comment type="function">
    <text evidence="1">Clathrin is the major protein of the polyhedral coat of coated pits and vesicles.</text>
</comment>
<feature type="compositionally biased region" description="Low complexity" evidence="8">
    <location>
        <begin position="1"/>
        <end position="18"/>
    </location>
</feature>
<accession>A0A9E7F1P2</accession>
<dbReference type="OrthoDB" id="782264at2759"/>
<dbReference type="GO" id="GO:0032050">
    <property type="term" value="F:clathrin heavy chain binding"/>
    <property type="evidence" value="ECO:0007669"/>
    <property type="project" value="TreeGrafter"/>
</dbReference>
<keyword evidence="5" id="KW-0472">Membrane</keyword>
<dbReference type="EMBL" id="CP097504">
    <property type="protein sequence ID" value="URD86870.1"/>
    <property type="molecule type" value="Genomic_DNA"/>
</dbReference>
<evidence type="ECO:0000256" key="7">
    <source>
        <dbReference type="ARBA" id="ARBA00023329"/>
    </source>
</evidence>
<name>A0A9E7F1P2_9LILI</name>
<dbReference type="GO" id="GO:0030132">
    <property type="term" value="C:clathrin coat of coated pit"/>
    <property type="evidence" value="ECO:0007669"/>
    <property type="project" value="InterPro"/>
</dbReference>
<evidence type="ECO:0000256" key="1">
    <source>
        <dbReference type="ARBA" id="ARBA00003913"/>
    </source>
</evidence>
<evidence type="ECO:0000256" key="4">
    <source>
        <dbReference type="ARBA" id="ARBA00005263"/>
    </source>
</evidence>
<evidence type="ECO:0000256" key="2">
    <source>
        <dbReference type="ARBA" id="ARBA00004180"/>
    </source>
</evidence>
<evidence type="ECO:0000313" key="10">
    <source>
        <dbReference type="Proteomes" id="UP001055439"/>
    </source>
</evidence>
<evidence type="ECO:0000256" key="6">
    <source>
        <dbReference type="ARBA" id="ARBA00023176"/>
    </source>
</evidence>
<evidence type="ECO:0000256" key="5">
    <source>
        <dbReference type="ARBA" id="ARBA00023136"/>
    </source>
</evidence>